<feature type="transmembrane region" description="Helical" evidence="6">
    <location>
        <begin position="343"/>
        <end position="364"/>
    </location>
</feature>
<dbReference type="PANTHER" id="PTHR23511">
    <property type="entry name" value="SYNAPTIC VESICLE GLYCOPROTEIN 2"/>
    <property type="match status" value="1"/>
</dbReference>
<dbReference type="PANTHER" id="PTHR23511:SF45">
    <property type="entry name" value="SVOP LIKE"/>
    <property type="match status" value="1"/>
</dbReference>
<feature type="transmembrane region" description="Helical" evidence="6">
    <location>
        <begin position="98"/>
        <end position="118"/>
    </location>
</feature>
<comment type="caution">
    <text evidence="8">The sequence shown here is derived from an EMBL/GenBank/DDBJ whole genome shotgun (WGS) entry which is preliminary data.</text>
</comment>
<dbReference type="Proteomes" id="UP000828390">
    <property type="component" value="Unassembled WGS sequence"/>
</dbReference>
<dbReference type="GO" id="GO:0016020">
    <property type="term" value="C:membrane"/>
    <property type="evidence" value="ECO:0007669"/>
    <property type="project" value="UniProtKB-SubCell"/>
</dbReference>
<accession>A0A9D4HVC5</accession>
<reference evidence="8" key="2">
    <citation type="submission" date="2020-11" db="EMBL/GenBank/DDBJ databases">
        <authorList>
            <person name="McCartney M.A."/>
            <person name="Auch B."/>
            <person name="Kono T."/>
            <person name="Mallez S."/>
            <person name="Becker A."/>
            <person name="Gohl D.M."/>
            <person name="Silverstein K.A.T."/>
            <person name="Koren S."/>
            <person name="Bechman K.B."/>
            <person name="Herman A."/>
            <person name="Abrahante J.E."/>
            <person name="Garbe J."/>
        </authorList>
    </citation>
    <scope>NUCLEOTIDE SEQUENCE</scope>
    <source>
        <strain evidence="8">Duluth1</strain>
        <tissue evidence="8">Whole animal</tissue>
    </source>
</reference>
<evidence type="ECO:0000259" key="7">
    <source>
        <dbReference type="PROSITE" id="PS50850"/>
    </source>
</evidence>
<keyword evidence="3 6" id="KW-0812">Transmembrane</keyword>
<evidence type="ECO:0000256" key="2">
    <source>
        <dbReference type="ARBA" id="ARBA00022448"/>
    </source>
</evidence>
<keyword evidence="9" id="KW-1185">Reference proteome</keyword>
<evidence type="ECO:0000256" key="6">
    <source>
        <dbReference type="SAM" id="Phobius"/>
    </source>
</evidence>
<evidence type="ECO:0000256" key="4">
    <source>
        <dbReference type="ARBA" id="ARBA00022989"/>
    </source>
</evidence>
<feature type="transmembrane region" description="Helical" evidence="6">
    <location>
        <begin position="215"/>
        <end position="236"/>
    </location>
</feature>
<proteinExistence type="predicted"/>
<protein>
    <recommendedName>
        <fullName evidence="7">Major facilitator superfamily (MFS) profile domain-containing protein</fullName>
    </recommendedName>
</protein>
<feature type="transmembrane region" description="Helical" evidence="6">
    <location>
        <begin position="187"/>
        <end position="209"/>
    </location>
</feature>
<evidence type="ECO:0000313" key="9">
    <source>
        <dbReference type="Proteomes" id="UP000828390"/>
    </source>
</evidence>
<keyword evidence="4 6" id="KW-1133">Transmembrane helix</keyword>
<organism evidence="8 9">
    <name type="scientific">Dreissena polymorpha</name>
    <name type="common">Zebra mussel</name>
    <name type="synonym">Mytilus polymorpha</name>
    <dbReference type="NCBI Taxonomy" id="45954"/>
    <lineage>
        <taxon>Eukaryota</taxon>
        <taxon>Metazoa</taxon>
        <taxon>Spiralia</taxon>
        <taxon>Lophotrochozoa</taxon>
        <taxon>Mollusca</taxon>
        <taxon>Bivalvia</taxon>
        <taxon>Autobranchia</taxon>
        <taxon>Heteroconchia</taxon>
        <taxon>Euheterodonta</taxon>
        <taxon>Imparidentia</taxon>
        <taxon>Neoheterodontei</taxon>
        <taxon>Myida</taxon>
        <taxon>Dreissenoidea</taxon>
        <taxon>Dreissenidae</taxon>
        <taxon>Dreissena</taxon>
    </lineage>
</organism>
<feature type="transmembrane region" description="Helical" evidence="6">
    <location>
        <begin position="371"/>
        <end position="389"/>
    </location>
</feature>
<feature type="transmembrane region" description="Helical" evidence="6">
    <location>
        <begin position="64"/>
        <end position="86"/>
    </location>
</feature>
<sequence>MDFSLADGRIFFTNTQERFFEDGNVDIRTRLPCERRRSSCDADRKFTVEEAVEVLGVGWFQFRLWAITGLFSMADACEMMLLAVLSPELRCQWGLSQTQVALITTVVFIGMGTTSPFWGILADRYGRRNNLMLASVVVWYFGLLTSFSPSYFWLLLLRGLVGAGMAGMPHGFTLLTEYLPQKYRAKILIFGSVCWATGTMFEITLSAIVIPRLGWRWLLALSSIPCLAIIVLFRYLPMSARYLVGAGRKEEAFRILQSIAKINKTQLPEGELVEEMQDQRGHPKLLFSRSYLRTTLQLWVLWFGTALTYYGMVLASAEILQLHNAKTAGGQTCKCSGLKTDDYVSMIFSTLGEYISLPLNMLLIDVIGRRYTGAVNFVGCSVFFLLIQVHVSQEVLTFFIFMVRGFSTGIFNFVYIYTTE</sequence>
<comment type="subcellular location">
    <subcellularLocation>
        <location evidence="1">Membrane</location>
        <topology evidence="1">Multi-pass membrane protein</topology>
    </subcellularLocation>
</comment>
<evidence type="ECO:0000313" key="8">
    <source>
        <dbReference type="EMBL" id="KAH3736585.1"/>
    </source>
</evidence>
<dbReference type="EMBL" id="JAIWYP010000011">
    <property type="protein sequence ID" value="KAH3736585.1"/>
    <property type="molecule type" value="Genomic_DNA"/>
</dbReference>
<keyword evidence="2" id="KW-0813">Transport</keyword>
<feature type="transmembrane region" description="Helical" evidence="6">
    <location>
        <begin position="395"/>
        <end position="417"/>
    </location>
</feature>
<dbReference type="AlphaFoldDB" id="A0A9D4HVC5"/>
<reference evidence="8" key="1">
    <citation type="journal article" date="2019" name="bioRxiv">
        <title>The Genome of the Zebra Mussel, Dreissena polymorpha: A Resource for Invasive Species Research.</title>
        <authorList>
            <person name="McCartney M.A."/>
            <person name="Auch B."/>
            <person name="Kono T."/>
            <person name="Mallez S."/>
            <person name="Zhang Y."/>
            <person name="Obille A."/>
            <person name="Becker A."/>
            <person name="Abrahante J.E."/>
            <person name="Garbe J."/>
            <person name="Badalamenti J.P."/>
            <person name="Herman A."/>
            <person name="Mangelson H."/>
            <person name="Liachko I."/>
            <person name="Sullivan S."/>
            <person name="Sone E.D."/>
            <person name="Koren S."/>
            <person name="Silverstein K.A.T."/>
            <person name="Beckman K.B."/>
            <person name="Gohl D.M."/>
        </authorList>
    </citation>
    <scope>NUCLEOTIDE SEQUENCE</scope>
    <source>
        <strain evidence="8">Duluth1</strain>
        <tissue evidence="8">Whole animal</tissue>
    </source>
</reference>
<feature type="non-terminal residue" evidence="8">
    <location>
        <position position="420"/>
    </location>
</feature>
<gene>
    <name evidence="8" type="ORF">DPMN_043156</name>
</gene>
<name>A0A9D4HVC5_DREPO</name>
<evidence type="ECO:0000256" key="3">
    <source>
        <dbReference type="ARBA" id="ARBA00022692"/>
    </source>
</evidence>
<dbReference type="Pfam" id="PF07690">
    <property type="entry name" value="MFS_1"/>
    <property type="match status" value="1"/>
</dbReference>
<evidence type="ECO:0000256" key="5">
    <source>
        <dbReference type="ARBA" id="ARBA00023136"/>
    </source>
</evidence>
<dbReference type="InterPro" id="IPR011701">
    <property type="entry name" value="MFS"/>
</dbReference>
<keyword evidence="5 6" id="KW-0472">Membrane</keyword>
<dbReference type="GO" id="GO:0022857">
    <property type="term" value="F:transmembrane transporter activity"/>
    <property type="evidence" value="ECO:0007669"/>
    <property type="project" value="InterPro"/>
</dbReference>
<dbReference type="InterPro" id="IPR036259">
    <property type="entry name" value="MFS_trans_sf"/>
</dbReference>
<dbReference type="Gene3D" id="1.20.1250.20">
    <property type="entry name" value="MFS general substrate transporter like domains"/>
    <property type="match status" value="1"/>
</dbReference>
<dbReference type="InterPro" id="IPR020846">
    <property type="entry name" value="MFS_dom"/>
</dbReference>
<dbReference type="SUPFAM" id="SSF103473">
    <property type="entry name" value="MFS general substrate transporter"/>
    <property type="match status" value="1"/>
</dbReference>
<dbReference type="PROSITE" id="PS50850">
    <property type="entry name" value="MFS"/>
    <property type="match status" value="1"/>
</dbReference>
<feature type="transmembrane region" description="Helical" evidence="6">
    <location>
        <begin position="130"/>
        <end position="147"/>
    </location>
</feature>
<feature type="domain" description="Major facilitator superfamily (MFS) profile" evidence="7">
    <location>
        <begin position="64"/>
        <end position="420"/>
    </location>
</feature>
<evidence type="ECO:0000256" key="1">
    <source>
        <dbReference type="ARBA" id="ARBA00004141"/>
    </source>
</evidence>
<feature type="transmembrane region" description="Helical" evidence="6">
    <location>
        <begin position="298"/>
        <end position="323"/>
    </location>
</feature>